<dbReference type="KEGG" id="tva:4748070"/>
<dbReference type="OrthoDB" id="10660579at2759"/>
<dbReference type="Proteomes" id="UP000001542">
    <property type="component" value="Unassembled WGS sequence"/>
</dbReference>
<name>A2FXI8_TRIV3</name>
<dbReference type="RefSeq" id="XP_001303315.1">
    <property type="nucleotide sequence ID" value="XM_001303314.1"/>
</dbReference>
<dbReference type="SMR" id="A2FXI8"/>
<dbReference type="AlphaFoldDB" id="A2FXI8"/>
<evidence type="ECO:0000313" key="1">
    <source>
        <dbReference type="EMBL" id="EAX90385.1"/>
    </source>
</evidence>
<organism evidence="1 2">
    <name type="scientific">Trichomonas vaginalis (strain ATCC PRA-98 / G3)</name>
    <dbReference type="NCBI Taxonomy" id="412133"/>
    <lineage>
        <taxon>Eukaryota</taxon>
        <taxon>Metamonada</taxon>
        <taxon>Parabasalia</taxon>
        <taxon>Trichomonadida</taxon>
        <taxon>Trichomonadidae</taxon>
        <taxon>Trichomonas</taxon>
    </lineage>
</organism>
<protein>
    <submittedName>
        <fullName evidence="1">Uncharacterized protein</fullName>
    </submittedName>
</protein>
<evidence type="ECO:0000313" key="2">
    <source>
        <dbReference type="Proteomes" id="UP000001542"/>
    </source>
</evidence>
<sequence length="865" mass="98700">MDNQQLASLRAAIHGLNDADPQIREKNLNTCRDFQRPLKFDFATFLTLTDPSSNINERIFGFTTITYLIKDRLNEMSIPLKINLASAFPFEKEKDLESDTILPTVSRAAASYLAYVATNEIIQNFFSTYIDKNPQFVLHVFSEMVSFIFSREFPRSRYEVFRFFNDVQIPNLIYKLLFEPLRKAQIGTPEFNMDLYLLAQIHQNAPPVIEKNLANEDIVQVYYELIPLLWKYIDNSIVPIFETLLENEQCPPSFITRLLETMPSFINNFIGLFVFDKNTDSENFNALLQSFHIRLRLIPTLMQKVNPKDLSDLLLICADILESISPSVLLETCTFLCNIFKSSQICSSKDFLRNCKDERLKIFDVCMAQLIHPMDKLPGARFDDSWTSQQLTQQLNEVIKCITENYDFDDIIPILFRAITSDKSHIRAFTVMLKTVTFLFVTEKTISKQIGQLCVKITIDLLSSLNYYESKVQSKICQFLSKIIPFMVFTEYKEDDFFQELIDLLIEAKPVCLENFSQYVMLFTDRFKNITLPLEKLQSIPAKHPVYLPANKIIAKFVDQTPNSADTTIEKAIAELEWVTTLFDPHDPQHLKRLSSEVNRSLSIIASLNVSECGVDVKKLCSLLVECSNCLVRVSDNNNKEAIVGQAIGAVTQLAASLNHMLKLVPLSLVNALKDLRSPTVYKTCSVVWLKKIGVPLLTGLYSVNSEIVSNTASEVCSYFQEMFVVMDLSPNGQTVKKKVAMMLCELCEMISNKQATQVLRCCLLINDLGVFSSVVAAISKKDFEVLLDLWTALLMKKDQPSYEKIAEILYKFLTISGEMNVSIFSTLPGVSKEAFEQLKLRISQSSSAKSRRRIFRTFIQSVNT</sequence>
<dbReference type="InParanoid" id="A2FXI8"/>
<reference evidence="1" key="2">
    <citation type="journal article" date="2007" name="Science">
        <title>Draft genome sequence of the sexually transmitted pathogen Trichomonas vaginalis.</title>
        <authorList>
            <person name="Carlton J.M."/>
            <person name="Hirt R.P."/>
            <person name="Silva J.C."/>
            <person name="Delcher A.L."/>
            <person name="Schatz M."/>
            <person name="Zhao Q."/>
            <person name="Wortman J.R."/>
            <person name="Bidwell S.L."/>
            <person name="Alsmark U.C.M."/>
            <person name="Besteiro S."/>
            <person name="Sicheritz-Ponten T."/>
            <person name="Noel C.J."/>
            <person name="Dacks J.B."/>
            <person name="Foster P.G."/>
            <person name="Simillion C."/>
            <person name="Van de Peer Y."/>
            <person name="Miranda-Saavedra D."/>
            <person name="Barton G.J."/>
            <person name="Westrop G.D."/>
            <person name="Mueller S."/>
            <person name="Dessi D."/>
            <person name="Fiori P.L."/>
            <person name="Ren Q."/>
            <person name="Paulsen I."/>
            <person name="Zhang H."/>
            <person name="Bastida-Corcuera F.D."/>
            <person name="Simoes-Barbosa A."/>
            <person name="Brown M.T."/>
            <person name="Hayes R.D."/>
            <person name="Mukherjee M."/>
            <person name="Okumura C.Y."/>
            <person name="Schneider R."/>
            <person name="Smith A.J."/>
            <person name="Vanacova S."/>
            <person name="Villalvazo M."/>
            <person name="Haas B.J."/>
            <person name="Pertea M."/>
            <person name="Feldblyum T.V."/>
            <person name="Utterback T.R."/>
            <person name="Shu C.L."/>
            <person name="Osoegawa K."/>
            <person name="de Jong P.J."/>
            <person name="Hrdy I."/>
            <person name="Horvathova L."/>
            <person name="Zubacova Z."/>
            <person name="Dolezal P."/>
            <person name="Malik S.B."/>
            <person name="Logsdon J.M. Jr."/>
            <person name="Henze K."/>
            <person name="Gupta A."/>
            <person name="Wang C.C."/>
            <person name="Dunne R.L."/>
            <person name="Upcroft J.A."/>
            <person name="Upcroft P."/>
            <person name="White O."/>
            <person name="Salzberg S.L."/>
            <person name="Tang P."/>
            <person name="Chiu C.-H."/>
            <person name="Lee Y.-S."/>
            <person name="Embley T.M."/>
            <person name="Coombs G.H."/>
            <person name="Mottram J.C."/>
            <person name="Tachezy J."/>
            <person name="Fraser-Liggett C.M."/>
            <person name="Johnson P.J."/>
        </authorList>
    </citation>
    <scope>NUCLEOTIDE SEQUENCE [LARGE SCALE GENOMIC DNA]</scope>
    <source>
        <strain evidence="1">G3</strain>
    </source>
</reference>
<keyword evidence="2" id="KW-1185">Reference proteome</keyword>
<reference evidence="1" key="1">
    <citation type="submission" date="2006-10" db="EMBL/GenBank/DDBJ databases">
        <authorList>
            <person name="Amadeo P."/>
            <person name="Zhao Q."/>
            <person name="Wortman J."/>
            <person name="Fraser-Liggett C."/>
            <person name="Carlton J."/>
        </authorList>
    </citation>
    <scope>NUCLEOTIDE SEQUENCE</scope>
    <source>
        <strain evidence="1">G3</strain>
    </source>
</reference>
<dbReference type="InterPro" id="IPR016024">
    <property type="entry name" value="ARM-type_fold"/>
</dbReference>
<accession>A2FXI8</accession>
<proteinExistence type="predicted"/>
<dbReference type="VEuPathDB" id="TrichDB:TVAGG3_0123820"/>
<dbReference type="VEuPathDB" id="TrichDB:TVAG_389390"/>
<gene>
    <name evidence="1" type="ORF">TVAG_389390</name>
</gene>
<dbReference type="EMBL" id="DS114113">
    <property type="protein sequence ID" value="EAX90385.1"/>
    <property type="molecule type" value="Genomic_DNA"/>
</dbReference>
<dbReference type="SUPFAM" id="SSF48371">
    <property type="entry name" value="ARM repeat"/>
    <property type="match status" value="1"/>
</dbReference>